<accession>A0A284R1A9</accession>
<reference evidence="3" key="1">
    <citation type="journal article" date="2017" name="Nat. Ecol. Evol.">
        <title>Genome expansion and lineage-specific genetic innovations in the forest pathogenic fungi Armillaria.</title>
        <authorList>
            <person name="Sipos G."/>
            <person name="Prasanna A.N."/>
            <person name="Walter M.C."/>
            <person name="O'Connor E."/>
            <person name="Balint B."/>
            <person name="Krizsan K."/>
            <person name="Kiss B."/>
            <person name="Hess J."/>
            <person name="Varga T."/>
            <person name="Slot J."/>
            <person name="Riley R."/>
            <person name="Boka B."/>
            <person name="Rigling D."/>
            <person name="Barry K."/>
            <person name="Lee J."/>
            <person name="Mihaltcheva S."/>
            <person name="LaButti K."/>
            <person name="Lipzen A."/>
            <person name="Waldron R."/>
            <person name="Moloney N.M."/>
            <person name="Sperisen C."/>
            <person name="Kredics L."/>
            <person name="Vagvoelgyi C."/>
            <person name="Patrignani A."/>
            <person name="Fitzpatrick D."/>
            <person name="Nagy I."/>
            <person name="Doyle S."/>
            <person name="Anderson J.B."/>
            <person name="Grigoriev I.V."/>
            <person name="Gueldener U."/>
            <person name="Muensterkoetter M."/>
            <person name="Nagy L.G."/>
        </authorList>
    </citation>
    <scope>NUCLEOTIDE SEQUENCE [LARGE SCALE GENOMIC DNA]</scope>
    <source>
        <strain evidence="3">C18/9</strain>
    </source>
</reference>
<keyword evidence="3" id="KW-1185">Reference proteome</keyword>
<evidence type="ECO:0000313" key="2">
    <source>
        <dbReference type="EMBL" id="SJL02498.1"/>
    </source>
</evidence>
<dbReference type="EMBL" id="FUEG01000003">
    <property type="protein sequence ID" value="SJL02498.1"/>
    <property type="molecule type" value="Genomic_DNA"/>
</dbReference>
<feature type="region of interest" description="Disordered" evidence="1">
    <location>
        <begin position="31"/>
        <end position="53"/>
    </location>
</feature>
<evidence type="ECO:0000313" key="3">
    <source>
        <dbReference type="Proteomes" id="UP000219338"/>
    </source>
</evidence>
<proteinExistence type="predicted"/>
<dbReference type="OMA" id="RRCYFRT"/>
<dbReference type="Proteomes" id="UP000219338">
    <property type="component" value="Unassembled WGS sequence"/>
</dbReference>
<name>A0A284R1A9_ARMOS</name>
<organism evidence="2 3">
    <name type="scientific">Armillaria ostoyae</name>
    <name type="common">Armillaria root rot fungus</name>
    <dbReference type="NCBI Taxonomy" id="47428"/>
    <lineage>
        <taxon>Eukaryota</taxon>
        <taxon>Fungi</taxon>
        <taxon>Dikarya</taxon>
        <taxon>Basidiomycota</taxon>
        <taxon>Agaricomycotina</taxon>
        <taxon>Agaricomycetes</taxon>
        <taxon>Agaricomycetidae</taxon>
        <taxon>Agaricales</taxon>
        <taxon>Marasmiineae</taxon>
        <taxon>Physalacriaceae</taxon>
        <taxon>Armillaria</taxon>
    </lineage>
</organism>
<evidence type="ECO:0000256" key="1">
    <source>
        <dbReference type="SAM" id="MobiDB-lite"/>
    </source>
</evidence>
<feature type="compositionally biased region" description="Polar residues" evidence="1">
    <location>
        <begin position="31"/>
        <end position="42"/>
    </location>
</feature>
<sequence>MQPKLGTKSYASTLLGFRKLRIEASMPQDDTVNITYRPPSTTLEEDKDFGSRPDTRFEEAVRRCYFRTSIQTLNKAKPGRTFSIKTVLNSRGIGSEALPFDKCCPRPVQHSATSATSQ</sequence>
<dbReference type="OrthoDB" id="10408611at2759"/>
<dbReference type="AlphaFoldDB" id="A0A284R1A9"/>
<gene>
    <name evidence="2" type="ORF">ARMOST_05828</name>
</gene>
<protein>
    <submittedName>
        <fullName evidence="2">Uncharacterized protein</fullName>
    </submittedName>
</protein>